<dbReference type="InterPro" id="IPR001447">
    <property type="entry name" value="Arylamine_N-AcTrfase"/>
</dbReference>
<gene>
    <name evidence="3" type="ORF">H7F51_03980</name>
</gene>
<dbReference type="PRINTS" id="PR01543">
    <property type="entry name" value="ANATRNSFRASE"/>
</dbReference>
<comment type="similarity">
    <text evidence="1 2">Belongs to the arylamine N-acetyltransferase family.</text>
</comment>
<dbReference type="PANTHER" id="PTHR11786">
    <property type="entry name" value="N-HYDROXYARYLAMINE O-ACETYLTRANSFERASE"/>
    <property type="match status" value="1"/>
</dbReference>
<dbReference type="RefSeq" id="WP_185662907.1">
    <property type="nucleotide sequence ID" value="NZ_JACLAW010000002.1"/>
</dbReference>
<dbReference type="PANTHER" id="PTHR11786:SF0">
    <property type="entry name" value="ARYLAMINE N-ACETYLTRANSFERASE 4-RELATED"/>
    <property type="match status" value="1"/>
</dbReference>
<dbReference type="GO" id="GO:0016407">
    <property type="term" value="F:acetyltransferase activity"/>
    <property type="evidence" value="ECO:0007669"/>
    <property type="project" value="InterPro"/>
</dbReference>
<accession>A0A7X1FPW5</accession>
<dbReference type="Gene3D" id="2.40.128.150">
    <property type="entry name" value="Cysteine proteinases"/>
    <property type="match status" value="1"/>
</dbReference>
<protein>
    <submittedName>
        <fullName evidence="3">Arylamine N-acetyltransferase</fullName>
    </submittedName>
</protein>
<keyword evidence="4" id="KW-1185">Reference proteome</keyword>
<dbReference type="AlphaFoldDB" id="A0A7X1FPW5"/>
<organism evidence="3 4">
    <name type="scientific">Novosphingobium flavum</name>
    <dbReference type="NCBI Taxonomy" id="1778672"/>
    <lineage>
        <taxon>Bacteria</taxon>
        <taxon>Pseudomonadati</taxon>
        <taxon>Pseudomonadota</taxon>
        <taxon>Alphaproteobacteria</taxon>
        <taxon>Sphingomonadales</taxon>
        <taxon>Sphingomonadaceae</taxon>
        <taxon>Novosphingobium</taxon>
    </lineage>
</organism>
<evidence type="ECO:0000256" key="2">
    <source>
        <dbReference type="RuleBase" id="RU003452"/>
    </source>
</evidence>
<evidence type="ECO:0000313" key="4">
    <source>
        <dbReference type="Proteomes" id="UP000566813"/>
    </source>
</evidence>
<dbReference type="Gene3D" id="3.30.2140.10">
    <property type="entry name" value="Arylamine N-acetyltransferase"/>
    <property type="match status" value="1"/>
</dbReference>
<evidence type="ECO:0000256" key="1">
    <source>
        <dbReference type="ARBA" id="ARBA00006547"/>
    </source>
</evidence>
<keyword evidence="3" id="KW-0808">Transferase</keyword>
<comment type="caution">
    <text evidence="3">The sequence shown here is derived from an EMBL/GenBank/DDBJ whole genome shotgun (WGS) entry which is preliminary data.</text>
</comment>
<dbReference type="EMBL" id="JACLAW010000002">
    <property type="protein sequence ID" value="MBC2664674.1"/>
    <property type="molecule type" value="Genomic_DNA"/>
</dbReference>
<dbReference type="InterPro" id="IPR038765">
    <property type="entry name" value="Papain-like_cys_pep_sf"/>
</dbReference>
<dbReference type="SUPFAM" id="SSF54001">
    <property type="entry name" value="Cysteine proteinases"/>
    <property type="match status" value="1"/>
</dbReference>
<dbReference type="Proteomes" id="UP000566813">
    <property type="component" value="Unassembled WGS sequence"/>
</dbReference>
<evidence type="ECO:0000313" key="3">
    <source>
        <dbReference type="EMBL" id="MBC2664674.1"/>
    </source>
</evidence>
<sequence>MPVGDLGEYLGRIGLAEIPQADPAGLARVVRAHRLAIAFENLDIMLGRGISLAPEAIFDKLVRRGRGGYCFEHNLLLQRMLALLGLPTQPILARARLQSAPGEIPPRTHLFLTAELEGRTWLADAGFGGSYAPPMPLAETDPVTSPDGIRHRLRRTGERGSPQGEWLLERSPDHGRTWQAQYSFDHLPAPPIDIELANHWTATRPGARFATVHIAGRVTERGTVFLTDHDYSATGEDSRKVEDPAEWHGLLHQTFGIPLTLDEVKDLPLFAR</sequence>
<proteinExistence type="inferred from homology"/>
<reference evidence="3 4" key="1">
    <citation type="submission" date="2020-08" db="EMBL/GenBank/DDBJ databases">
        <title>The genome sequence of type strain Novosphingobium flavum NBRC 111647.</title>
        <authorList>
            <person name="Liu Y."/>
        </authorList>
    </citation>
    <scope>NUCLEOTIDE SEQUENCE [LARGE SCALE GENOMIC DNA]</scope>
    <source>
        <strain evidence="3 4">NBRC 111647</strain>
    </source>
</reference>
<name>A0A7X1FPW5_9SPHN</name>
<dbReference type="Pfam" id="PF00797">
    <property type="entry name" value="Acetyltransf_2"/>
    <property type="match status" value="1"/>
</dbReference>